<dbReference type="Pfam" id="PF02321">
    <property type="entry name" value="OEP"/>
    <property type="match status" value="1"/>
</dbReference>
<dbReference type="PANTHER" id="PTHR30203">
    <property type="entry name" value="OUTER MEMBRANE CATION EFFLUX PROTEIN"/>
    <property type="match status" value="1"/>
</dbReference>
<protein>
    <submittedName>
        <fullName evidence="2">Outer membrane protein oprM</fullName>
    </submittedName>
</protein>
<dbReference type="AlphaFoldDB" id="M7NSQ4"/>
<reference evidence="2 3" key="1">
    <citation type="journal article" date="2013" name="Genome Announc.">
        <title>Draft Genome Sequence of Cesiribacter andamanensis Strain AMV16T, Isolated from a Soil Sample from a Mud Volcano in the Andaman Islands, India.</title>
        <authorList>
            <person name="Shivaji S."/>
            <person name="Ara S."/>
            <person name="Begum Z."/>
            <person name="Srinivas T.N."/>
            <person name="Singh A."/>
            <person name="Kumar Pinnaka A."/>
        </authorList>
    </citation>
    <scope>NUCLEOTIDE SEQUENCE [LARGE SCALE GENOMIC DNA]</scope>
    <source>
        <strain evidence="2 3">AMV16</strain>
    </source>
</reference>
<dbReference type="SUPFAM" id="SSF56954">
    <property type="entry name" value="Outer membrane efflux proteins (OEP)"/>
    <property type="match status" value="1"/>
</dbReference>
<dbReference type="RefSeq" id="WP_009193585.1">
    <property type="nucleotide sequence ID" value="NZ_AODQ01000002.1"/>
</dbReference>
<evidence type="ECO:0000313" key="2">
    <source>
        <dbReference type="EMBL" id="EMR04720.1"/>
    </source>
</evidence>
<dbReference type="InterPro" id="IPR010131">
    <property type="entry name" value="MdtP/NodT-like"/>
</dbReference>
<dbReference type="eggNOG" id="COG1538">
    <property type="taxonomic scope" value="Bacteria"/>
</dbReference>
<gene>
    <name evidence="2" type="primary">oprM_2</name>
    <name evidence="2" type="ORF">ADICEAN_00172</name>
</gene>
<evidence type="ECO:0000313" key="3">
    <source>
        <dbReference type="Proteomes" id="UP000011910"/>
    </source>
</evidence>
<proteinExistence type="inferred from homology"/>
<organism evidence="2 3">
    <name type="scientific">Cesiribacter andamanensis AMV16</name>
    <dbReference type="NCBI Taxonomy" id="1279009"/>
    <lineage>
        <taxon>Bacteria</taxon>
        <taxon>Pseudomonadati</taxon>
        <taxon>Bacteroidota</taxon>
        <taxon>Cytophagia</taxon>
        <taxon>Cytophagales</taxon>
        <taxon>Cesiribacteraceae</taxon>
        <taxon>Cesiribacter</taxon>
    </lineage>
</organism>
<dbReference type="STRING" id="1279009.ADICEAN_00172"/>
<keyword evidence="3" id="KW-1185">Reference proteome</keyword>
<comment type="caution">
    <text evidence="2">The sequence shown here is derived from an EMBL/GenBank/DDBJ whole genome shotgun (WGS) entry which is preliminary data.</text>
</comment>
<dbReference type="InterPro" id="IPR003423">
    <property type="entry name" value="OMP_efflux"/>
</dbReference>
<dbReference type="PANTHER" id="PTHR30203:SF30">
    <property type="entry name" value="OUTER MEMBRANE PROTEIN-RELATED"/>
    <property type="match status" value="1"/>
</dbReference>
<dbReference type="Gene3D" id="1.20.1600.10">
    <property type="entry name" value="Outer membrane efflux proteins (OEP)"/>
    <property type="match status" value="1"/>
</dbReference>
<accession>M7NSQ4</accession>
<comment type="similarity">
    <text evidence="1">Belongs to the outer membrane factor (OMF) (TC 1.B.17) family.</text>
</comment>
<sequence length="140" mass="14778">MIKIQKAAGRATELAVQQFTAQLLSTRALEANIRQRITERENGLNGLLGRYTGPISRGASILDQPLPPNIRAGVPSGLLLRRPDIMEAELQLAAARADIAAARAAFLPSLIISPYAGLNATSASLLLQTPQSIAIGAWAA</sequence>
<dbReference type="EMBL" id="AODQ01000002">
    <property type="protein sequence ID" value="EMR04720.1"/>
    <property type="molecule type" value="Genomic_DNA"/>
</dbReference>
<name>M7NSQ4_9BACT</name>
<dbReference type="Proteomes" id="UP000011910">
    <property type="component" value="Unassembled WGS sequence"/>
</dbReference>
<evidence type="ECO:0000256" key="1">
    <source>
        <dbReference type="ARBA" id="ARBA00007613"/>
    </source>
</evidence>